<dbReference type="InterPro" id="IPR008042">
    <property type="entry name" value="Retrotrans_Pao"/>
</dbReference>
<reference evidence="5" key="2">
    <citation type="submission" date="2025-08" db="UniProtKB">
        <authorList>
            <consortium name="RefSeq"/>
        </authorList>
    </citation>
    <scope>IDENTIFICATION</scope>
    <source>
        <tissue evidence="5">Whole sample</tissue>
    </source>
</reference>
<gene>
    <name evidence="5" type="primary">LOC111129878</name>
</gene>
<keyword evidence="1" id="KW-0175">Coiled coil</keyword>
<reference evidence="4" key="1">
    <citation type="submission" date="2024-06" db="UniProtKB">
        <authorList>
            <consortium name="RefSeq"/>
        </authorList>
    </citation>
    <scope>NUCLEOTIDE SEQUENCE [LARGE SCALE GENOMIC DNA]</scope>
</reference>
<keyword evidence="4" id="KW-1185">Reference proteome</keyword>
<dbReference type="Proteomes" id="UP000694844">
    <property type="component" value="Chromosome 1"/>
</dbReference>
<proteinExistence type="predicted"/>
<evidence type="ECO:0000256" key="2">
    <source>
        <dbReference type="SAM" id="MobiDB-lite"/>
    </source>
</evidence>
<dbReference type="InterPro" id="IPR012337">
    <property type="entry name" value="RNaseH-like_sf"/>
</dbReference>
<dbReference type="PANTHER" id="PTHR47331:SF6">
    <property type="entry name" value="DOUBLECORTIN DOMAIN-CONTAINING PROTEIN"/>
    <property type="match status" value="1"/>
</dbReference>
<dbReference type="GeneID" id="111129878"/>
<evidence type="ECO:0000313" key="5">
    <source>
        <dbReference type="RefSeq" id="XP_022332101.1"/>
    </source>
</evidence>
<feature type="coiled-coil region" evidence="1">
    <location>
        <begin position="170"/>
        <end position="217"/>
    </location>
</feature>
<dbReference type="OrthoDB" id="6092644at2759"/>
<dbReference type="InterPro" id="IPR036397">
    <property type="entry name" value="RNaseH_sf"/>
</dbReference>
<dbReference type="KEGG" id="cvn:111129878"/>
<feature type="compositionally biased region" description="Low complexity" evidence="2">
    <location>
        <begin position="157"/>
        <end position="167"/>
    </location>
</feature>
<dbReference type="GO" id="GO:0003676">
    <property type="term" value="F:nucleic acid binding"/>
    <property type="evidence" value="ECO:0007669"/>
    <property type="project" value="InterPro"/>
</dbReference>
<dbReference type="SUPFAM" id="SSF53098">
    <property type="entry name" value="Ribonuclease H-like"/>
    <property type="match status" value="1"/>
</dbReference>
<dbReference type="InterPro" id="IPR043502">
    <property type="entry name" value="DNA/RNA_pol_sf"/>
</dbReference>
<dbReference type="InterPro" id="IPR001584">
    <property type="entry name" value="Integrase_cat-core"/>
</dbReference>
<dbReference type="PROSITE" id="PS50994">
    <property type="entry name" value="INTEGRASE"/>
    <property type="match status" value="1"/>
</dbReference>
<sequence>MSNSKTENQLPTKSEDYVLPPSVRQKTLTEKGYSLYESKVQKFTTTFDRIWKDIEAAIFDYNSKESELEPKVLQHYQDDIGCLRRELIESSDILIDFLIRTNTAESSEERVKHLDMFTRRKDIVDRFVAAISERILEAADNISCRMASEHKSRNSKRSVSSQSQSTSNVLLEKQLNVERQKTRLEFLKHELTLEKRKSQLELDLRLLKQEKETAIAEAEVEITRKHMAPEEFHSLGEAQSLIPKEEILSRFLSSLDSQSTQTSFVKLPPPKFVSTPYEPLYAPPHEPVPETTPTETPKPTVMSNLNPVIGDFTSFLLKKDLLTSRFMSFTDQPETFTAWKTSFQGILRELHATPGEELDLLIKWLGPESKKFAMSMRTANPKNPKNALKLIWQRLQDRYGSPELVEAALKSKLDKFPFVSLCDGKKLYELADLLTEIAAVKEDPIYSTLLAYFDSSSGILPILRKLPLNIQEKWITRAAVFKRQSEQPHPPFKFFVDFMMEMSQIRNDPALCLQERKKENVQHKVINRKTDLEANNNEKHQERFDPSKRCPIHLKDFHALNKCRTFRCKPMKERTDMLVKHGICFKCCNSAEHFSRNCNENVTCSVCASNSHPSALHVDYKSPQGGEKRQESESKIVNNKCSQICGVIPGGKSCSKTVLVKVYTQENPDNFVKTYALIDDQSNCSLAKSELFDMLNVNSEIRDYQLQTCSGVKTMSSRIAKNLIVASMDGSTEHLLPPIVECDEIPNNRNEIATPAVGRKFLHLSEIACHIPELDPQAKILLLIGRDLIVAHHVLDQRISHDAPYAQKLSLGWTIIGETCLNKAHLPAKVSVNKTYLHERGRPSILLPCNNSLTVKVPRIDQDELSSVFERTPYDDKPGPSQEDSIFLDIMESEFYRSSDGEWTAPLPFKPGRPRLPNNYSQAVKRARNLDSTLRKNPKKMDHALTFMEGILSKGHAEIAPPLQSNEECWYLPIFAIYHPKKPDKIRMVFDSSAVHDGLSLNSVLLSGPDLTNNLLGVLLRFRKERIAVMADIEQMFYCFRVAKKHQNYLRFLWYRNNDPSEKLIEYRMTVHVFGNTPSPSVATYGLRLSVADHPDPEIRELVRRNFYVDDLLVSVPLEKQAVSLIRKTQEALMEGGKLRLHKVASNSHEVMSAFDDEEKAKDLKHIDLRLDEAPLQKILGLSWDLQTDSFKVDVSLELKPFTKRGMLSTLNSLYDPVGFISPVTLKGKILFRKALNSCSDWDDPLQPDFEDVWRNWCGSLEDLAHISIPRPYVHSGLQDASRVEVHVFCDASEIAISAVAYLKVFDGDHTDVGFLLGKSKLAPAHGYTIHRLELCAAVLASEIANTAMDNLDSKIDHIQFYSDSRIVLGYLYNTSRRFYTYVSNRVQRILKVAPANHWTYVQSTKNPADIGSRSVSVRDLQDSEWIKGPDILFSVQDFEKEFHLIGVDQDSNLRPQLSTFKTVTRKPFGIERFQRFSTWNSLINAIGMLRYVVLHKQRVQCDRLSFNFRRSTETFIIKLVQQETFDLETTALQSGKAIPKNSSIVNLDPYLDDDSILRVGGRLRSAEIDRNFKNPCIIPRPHIARLLINHQHEMVHHQGRHYTEGAVRSAGYWVVGCKKLVSSVIYNCVTCRKLRGRLENQKMADLPSVRVQQSPPFTYVGVDMFGHWEVVTRKTRGGSSNSKRSAILFTCLSSRASHIEVVEDMSSSAFINALRRFISIRGRVVEFRSDRGTNFVGCTDALGINAVNIEDPTFRSFLNKSGCSWIFNAPHSSHMGGVWERVIGLARRILDAILLKQPRRQLTHDVLVTLMAEVTAILNNRPLVPVSMDPYNPLVLTPNMLLTQKSETDIPPFHELDIRDMYASSWKHVQVIAQQFWKRWHNEYLQLLQQRRKWTDSKDNLQIDDVVLLRDKEAHRNNWSMGVVNRTFPNDDGKVRKIEVRTSRRGQLVHYVRPITEDRIKTVCRKDLCSDWRQAGSVLTGSGNLYSVLFRFTF</sequence>
<dbReference type="RefSeq" id="XP_022332101.1">
    <property type="nucleotide sequence ID" value="XM_022476393.1"/>
</dbReference>
<dbReference type="InterPro" id="IPR043128">
    <property type="entry name" value="Rev_trsase/Diguanyl_cyclase"/>
</dbReference>
<feature type="domain" description="Integrase catalytic" evidence="3">
    <location>
        <begin position="1652"/>
        <end position="1847"/>
    </location>
</feature>
<evidence type="ECO:0000313" key="4">
    <source>
        <dbReference type="Proteomes" id="UP000694844"/>
    </source>
</evidence>
<dbReference type="Gene3D" id="3.30.70.270">
    <property type="match status" value="1"/>
</dbReference>
<dbReference type="InterPro" id="IPR040676">
    <property type="entry name" value="DUF5641"/>
</dbReference>
<dbReference type="Gene3D" id="3.10.10.10">
    <property type="entry name" value="HIV Type 1 Reverse Transcriptase, subunit A, domain 1"/>
    <property type="match status" value="1"/>
</dbReference>
<dbReference type="Gene3D" id="3.30.420.10">
    <property type="entry name" value="Ribonuclease H-like superfamily/Ribonuclease H"/>
    <property type="match status" value="1"/>
</dbReference>
<dbReference type="Pfam" id="PF18701">
    <property type="entry name" value="DUF5641"/>
    <property type="match status" value="1"/>
</dbReference>
<dbReference type="PANTHER" id="PTHR47331">
    <property type="entry name" value="PHD-TYPE DOMAIN-CONTAINING PROTEIN"/>
    <property type="match status" value="1"/>
</dbReference>
<dbReference type="CDD" id="cd01644">
    <property type="entry name" value="RT_pepA17"/>
    <property type="match status" value="1"/>
</dbReference>
<dbReference type="SUPFAM" id="SSF56672">
    <property type="entry name" value="DNA/RNA polymerases"/>
    <property type="match status" value="1"/>
</dbReference>
<evidence type="ECO:0000259" key="3">
    <source>
        <dbReference type="PROSITE" id="PS50994"/>
    </source>
</evidence>
<organism evidence="4 5">
    <name type="scientific">Crassostrea virginica</name>
    <name type="common">Eastern oyster</name>
    <dbReference type="NCBI Taxonomy" id="6565"/>
    <lineage>
        <taxon>Eukaryota</taxon>
        <taxon>Metazoa</taxon>
        <taxon>Spiralia</taxon>
        <taxon>Lophotrochozoa</taxon>
        <taxon>Mollusca</taxon>
        <taxon>Bivalvia</taxon>
        <taxon>Autobranchia</taxon>
        <taxon>Pteriomorphia</taxon>
        <taxon>Ostreida</taxon>
        <taxon>Ostreoidea</taxon>
        <taxon>Ostreidae</taxon>
        <taxon>Crassostrea</taxon>
    </lineage>
</organism>
<name>A0A8B8DYM7_CRAVI</name>
<accession>A0A8B8DYM7</accession>
<dbReference type="GO" id="GO:0015074">
    <property type="term" value="P:DNA integration"/>
    <property type="evidence" value="ECO:0007669"/>
    <property type="project" value="InterPro"/>
</dbReference>
<dbReference type="Pfam" id="PF05380">
    <property type="entry name" value="Peptidase_A17"/>
    <property type="match status" value="1"/>
</dbReference>
<feature type="region of interest" description="Disordered" evidence="2">
    <location>
        <begin position="147"/>
        <end position="167"/>
    </location>
</feature>
<evidence type="ECO:0000256" key="1">
    <source>
        <dbReference type="SAM" id="Coils"/>
    </source>
</evidence>
<protein>
    <submittedName>
        <fullName evidence="5">Uncharacterized protein LOC111129878</fullName>
    </submittedName>
</protein>